<sequence>MSYTGFWDEVRKIPPVTRFVAASSLAVSIPVMMQLVSPYKVVFVKDLVVYNWEIWRVWSSFFLGSSGINFIFDFAMLYRTSNQLEEGHFLGRSADFAWQLLVAVGGILALNVPLQTYVHHRALIVCLTYLSSALAPPGTTSSIMGMVTIPIQYFPYALIGMDLVMSGAQAAGVGVTGAVIGHLWWWWIFGDDGHGLPGLQEYGSAPRWVTSIVGANAPARTGPTEPDENDSQPRRPVRAAAAGEGGYQWGQGNRLGSD</sequence>
<accession>A0ACB8RJ85</accession>
<name>A0ACB8RJ85_9AGAM</name>
<evidence type="ECO:0000313" key="1">
    <source>
        <dbReference type="EMBL" id="KAI0044304.1"/>
    </source>
</evidence>
<dbReference type="EMBL" id="MU275987">
    <property type="protein sequence ID" value="KAI0044304.1"/>
    <property type="molecule type" value="Genomic_DNA"/>
</dbReference>
<dbReference type="Proteomes" id="UP000814033">
    <property type="component" value="Unassembled WGS sequence"/>
</dbReference>
<gene>
    <name evidence="1" type="ORF">FA95DRAFT_1497284</name>
</gene>
<organism evidence="1 2">
    <name type="scientific">Auriscalpium vulgare</name>
    <dbReference type="NCBI Taxonomy" id="40419"/>
    <lineage>
        <taxon>Eukaryota</taxon>
        <taxon>Fungi</taxon>
        <taxon>Dikarya</taxon>
        <taxon>Basidiomycota</taxon>
        <taxon>Agaricomycotina</taxon>
        <taxon>Agaricomycetes</taxon>
        <taxon>Russulales</taxon>
        <taxon>Auriscalpiaceae</taxon>
        <taxon>Auriscalpium</taxon>
    </lineage>
</organism>
<proteinExistence type="predicted"/>
<evidence type="ECO:0000313" key="2">
    <source>
        <dbReference type="Proteomes" id="UP000814033"/>
    </source>
</evidence>
<comment type="caution">
    <text evidence="1">The sequence shown here is derived from an EMBL/GenBank/DDBJ whole genome shotgun (WGS) entry which is preliminary data.</text>
</comment>
<keyword evidence="2" id="KW-1185">Reference proteome</keyword>
<reference evidence="1" key="1">
    <citation type="submission" date="2021-02" db="EMBL/GenBank/DDBJ databases">
        <authorList>
            <consortium name="DOE Joint Genome Institute"/>
            <person name="Ahrendt S."/>
            <person name="Looney B.P."/>
            <person name="Miyauchi S."/>
            <person name="Morin E."/>
            <person name="Drula E."/>
            <person name="Courty P.E."/>
            <person name="Chicoki N."/>
            <person name="Fauchery L."/>
            <person name="Kohler A."/>
            <person name="Kuo A."/>
            <person name="Labutti K."/>
            <person name="Pangilinan J."/>
            <person name="Lipzen A."/>
            <person name="Riley R."/>
            <person name="Andreopoulos W."/>
            <person name="He G."/>
            <person name="Johnson J."/>
            <person name="Barry K.W."/>
            <person name="Grigoriev I.V."/>
            <person name="Nagy L."/>
            <person name="Hibbett D."/>
            <person name="Henrissat B."/>
            <person name="Matheny P.B."/>
            <person name="Labbe J."/>
            <person name="Martin F."/>
        </authorList>
    </citation>
    <scope>NUCLEOTIDE SEQUENCE</scope>
    <source>
        <strain evidence="1">FP105234-sp</strain>
    </source>
</reference>
<reference evidence="1" key="2">
    <citation type="journal article" date="2022" name="New Phytol.">
        <title>Evolutionary transition to the ectomycorrhizal habit in the genomes of a hyperdiverse lineage of mushroom-forming fungi.</title>
        <authorList>
            <person name="Looney B."/>
            <person name="Miyauchi S."/>
            <person name="Morin E."/>
            <person name="Drula E."/>
            <person name="Courty P.E."/>
            <person name="Kohler A."/>
            <person name="Kuo A."/>
            <person name="LaButti K."/>
            <person name="Pangilinan J."/>
            <person name="Lipzen A."/>
            <person name="Riley R."/>
            <person name="Andreopoulos W."/>
            <person name="He G."/>
            <person name="Johnson J."/>
            <person name="Nolan M."/>
            <person name="Tritt A."/>
            <person name="Barry K.W."/>
            <person name="Grigoriev I.V."/>
            <person name="Nagy L.G."/>
            <person name="Hibbett D."/>
            <person name="Henrissat B."/>
            <person name="Matheny P.B."/>
            <person name="Labbe J."/>
            <person name="Martin F.M."/>
        </authorList>
    </citation>
    <scope>NUCLEOTIDE SEQUENCE</scope>
    <source>
        <strain evidence="1">FP105234-sp</strain>
    </source>
</reference>
<protein>
    <submittedName>
        <fullName evidence="1">DER1-domain-containing protein</fullName>
    </submittedName>
</protein>